<sequence length="874" mass="98485">MSNLWERHGILHGPPFGQAPLPTTQPPATAPAHMLGPAGSPGSRPFSANPSSPYGSWDQLPAGPVDEDADPDFEEMVSDLRRSFVGWLKKAELETKQHRSELRRGRQAFEEEKLSVWQQFMAEKQREVEKIREDRRHAEEEMATHLRQVQTDIEEARSRISEERQRVEQEGSQRRRSVAHEYEKFRQEYGLFEADRQRLANPQLAAESTVDLNVGGTIFETTRSTLVQQSGSFLESLLSGRYQISRDRYGRIFLNRSLAKTLRSPEVSDPDHFRTILNFLRNPHTPPMPRDSAESEALVQEASFYGVHFFPFPLVFAVGGHDGYEHLRAMEVLDVGNQCWRPCRAMATERTYFGAATLRNRLHVFGGQNLDYKALCDVEIYDCLRDTWEAGSAMRFARRNCGCCELEGRIYAIGGFDGTRIIDSVEAYDSRLKSWMQMEPLPTGRSSPMATVNGGKLWVLGGTSGTRLRTVDVFDPRANRWESLKTEMVDARSAGQAANCVHHVFAMGGTDNDHRIHFSAECLDPDDHVFTLRAPMQEARMDFAAAVISDSIMVTGGQNGSVLSSSEFYRPELDEWQVHHSPFSARDMRLYNADVDEAERNREEFEEFDEPEDEECVGEGHEGVSKSFFDLRQRTLSGMDLTPAFRVVVLGLSRKLKNNTKDRVFSEPSTRTRMQEQQTSNYYCEDSIPYSEMEDALGRYFRVLDADMQRFANLHEILRDAADTRMFQSASGTACDHGQQSSPPSPLLHWNYWARWFSHWFTPGAANRSSNTLRRVSDSLTTVTFSALLGNQNSPIFPSKDKAGAAGASLVGAPSAVMATHTAGINLLHDGMREIAVVPNTRSGLDGSHHSRQGEHRLKGLVVLGRAAPDTRED</sequence>
<dbReference type="Pfam" id="PF24681">
    <property type="entry name" value="Kelch_KLHDC2_KLHL20_DRC7"/>
    <property type="match status" value="1"/>
</dbReference>
<protein>
    <submittedName>
        <fullName evidence="6">Kelch-like protein 5</fullName>
    </submittedName>
</protein>
<evidence type="ECO:0000256" key="3">
    <source>
        <dbReference type="SAM" id="Coils"/>
    </source>
</evidence>
<dbReference type="CDD" id="cd18316">
    <property type="entry name" value="BTB_POZ_KCTD-like"/>
    <property type="match status" value="1"/>
</dbReference>
<comment type="caution">
    <text evidence="6">The sequence shown here is derived from an EMBL/GenBank/DDBJ whole genome shotgun (WGS) entry which is preliminary data.</text>
</comment>
<name>A0ABP0ST97_9DINO</name>
<dbReference type="Gene3D" id="2.120.10.80">
    <property type="entry name" value="Kelch-type beta propeller"/>
    <property type="match status" value="1"/>
</dbReference>
<dbReference type="InterPro" id="IPR000210">
    <property type="entry name" value="BTB/POZ_dom"/>
</dbReference>
<dbReference type="Gene3D" id="3.30.710.10">
    <property type="entry name" value="Potassium Channel Kv1.1, Chain A"/>
    <property type="match status" value="1"/>
</dbReference>
<dbReference type="Pfam" id="PF02214">
    <property type="entry name" value="BTB_2"/>
    <property type="match status" value="1"/>
</dbReference>
<keyword evidence="7" id="KW-1185">Reference proteome</keyword>
<evidence type="ECO:0000256" key="2">
    <source>
        <dbReference type="ARBA" id="ARBA00022737"/>
    </source>
</evidence>
<dbReference type="PANTHER" id="PTHR46344">
    <property type="entry name" value="OS02G0202900 PROTEIN"/>
    <property type="match status" value="1"/>
</dbReference>
<dbReference type="SMART" id="SM00612">
    <property type="entry name" value="Kelch"/>
    <property type="match status" value="6"/>
</dbReference>
<reference evidence="6 7" key="1">
    <citation type="submission" date="2024-02" db="EMBL/GenBank/DDBJ databases">
        <authorList>
            <person name="Chen Y."/>
            <person name="Shah S."/>
            <person name="Dougan E. K."/>
            <person name="Thang M."/>
            <person name="Chan C."/>
        </authorList>
    </citation>
    <scope>NUCLEOTIDE SEQUENCE [LARGE SCALE GENOMIC DNA]</scope>
</reference>
<dbReference type="SUPFAM" id="SSF117281">
    <property type="entry name" value="Kelch motif"/>
    <property type="match status" value="1"/>
</dbReference>
<dbReference type="EMBL" id="CAXAMM010044672">
    <property type="protein sequence ID" value="CAK9115632.1"/>
    <property type="molecule type" value="Genomic_DNA"/>
</dbReference>
<dbReference type="Proteomes" id="UP001642464">
    <property type="component" value="Unassembled WGS sequence"/>
</dbReference>
<evidence type="ECO:0000256" key="4">
    <source>
        <dbReference type="SAM" id="MobiDB-lite"/>
    </source>
</evidence>
<feature type="coiled-coil region" evidence="3">
    <location>
        <begin position="88"/>
        <end position="173"/>
    </location>
</feature>
<dbReference type="SMART" id="SM00225">
    <property type="entry name" value="BTB"/>
    <property type="match status" value="1"/>
</dbReference>
<keyword evidence="1" id="KW-0880">Kelch repeat</keyword>
<dbReference type="InterPro" id="IPR003131">
    <property type="entry name" value="T1-type_BTB"/>
</dbReference>
<dbReference type="InterPro" id="IPR015915">
    <property type="entry name" value="Kelch-typ_b-propeller"/>
</dbReference>
<dbReference type="InterPro" id="IPR006652">
    <property type="entry name" value="Kelch_1"/>
</dbReference>
<dbReference type="PANTHER" id="PTHR46344:SF27">
    <property type="entry name" value="KELCH REPEAT SUPERFAMILY PROTEIN"/>
    <property type="match status" value="1"/>
</dbReference>
<evidence type="ECO:0000256" key="1">
    <source>
        <dbReference type="ARBA" id="ARBA00022441"/>
    </source>
</evidence>
<evidence type="ECO:0000313" key="7">
    <source>
        <dbReference type="Proteomes" id="UP001642464"/>
    </source>
</evidence>
<keyword evidence="3" id="KW-0175">Coiled coil</keyword>
<accession>A0ABP0ST97</accession>
<evidence type="ECO:0000259" key="5">
    <source>
        <dbReference type="SMART" id="SM00225"/>
    </source>
</evidence>
<dbReference type="SUPFAM" id="SSF54695">
    <property type="entry name" value="POZ domain"/>
    <property type="match status" value="1"/>
</dbReference>
<gene>
    <name evidence="6" type="ORF">SCF082_LOCUS53511</name>
</gene>
<keyword evidence="2" id="KW-0677">Repeat</keyword>
<organism evidence="6 7">
    <name type="scientific">Durusdinium trenchii</name>
    <dbReference type="NCBI Taxonomy" id="1381693"/>
    <lineage>
        <taxon>Eukaryota</taxon>
        <taxon>Sar</taxon>
        <taxon>Alveolata</taxon>
        <taxon>Dinophyceae</taxon>
        <taxon>Suessiales</taxon>
        <taxon>Symbiodiniaceae</taxon>
        <taxon>Durusdinium</taxon>
    </lineage>
</organism>
<dbReference type="InterPro" id="IPR011333">
    <property type="entry name" value="SKP1/BTB/POZ_sf"/>
</dbReference>
<proteinExistence type="predicted"/>
<feature type="region of interest" description="Disordered" evidence="4">
    <location>
        <begin position="1"/>
        <end position="71"/>
    </location>
</feature>
<evidence type="ECO:0000313" key="6">
    <source>
        <dbReference type="EMBL" id="CAK9115632.1"/>
    </source>
</evidence>
<feature type="domain" description="BTB" evidence="5">
    <location>
        <begin position="208"/>
        <end position="322"/>
    </location>
</feature>